<feature type="domain" description="YknX-like C-terminal permuted SH3-like" evidence="3">
    <location>
        <begin position="332"/>
        <end position="398"/>
    </location>
</feature>
<evidence type="ECO:0000256" key="2">
    <source>
        <dbReference type="ARBA" id="ARBA00023054"/>
    </source>
</evidence>
<keyword evidence="2" id="KW-0175">Coiled coil</keyword>
<evidence type="ECO:0000313" key="5">
    <source>
        <dbReference type="Proteomes" id="UP000572377"/>
    </source>
</evidence>
<dbReference type="InterPro" id="IPR050465">
    <property type="entry name" value="UPF0194_transport"/>
</dbReference>
<dbReference type="EMBL" id="JABFBC010000002">
    <property type="protein sequence ID" value="NNU81686.1"/>
    <property type="molecule type" value="Genomic_DNA"/>
</dbReference>
<dbReference type="PANTHER" id="PTHR32347:SF29">
    <property type="entry name" value="UPF0194 MEMBRANE PROTEIN YBHG"/>
    <property type="match status" value="1"/>
</dbReference>
<organism evidence="4 5">
    <name type="scientific">Halovulum dunhuangense</name>
    <dbReference type="NCBI Taxonomy" id="1505036"/>
    <lineage>
        <taxon>Bacteria</taxon>
        <taxon>Pseudomonadati</taxon>
        <taxon>Pseudomonadota</taxon>
        <taxon>Alphaproteobacteria</taxon>
        <taxon>Rhodobacterales</taxon>
        <taxon>Paracoccaceae</taxon>
        <taxon>Halovulum</taxon>
    </lineage>
</organism>
<dbReference type="Proteomes" id="UP000572377">
    <property type="component" value="Unassembled WGS sequence"/>
</dbReference>
<evidence type="ECO:0000313" key="4">
    <source>
        <dbReference type="EMBL" id="NNU81686.1"/>
    </source>
</evidence>
<gene>
    <name evidence="4" type="ORF">HMH01_14695</name>
</gene>
<keyword evidence="5" id="KW-1185">Reference proteome</keyword>
<dbReference type="RefSeq" id="WP_171326507.1">
    <property type="nucleotide sequence ID" value="NZ_JABFBC010000002.1"/>
</dbReference>
<comment type="caution">
    <text evidence="4">The sequence shown here is derived from an EMBL/GenBank/DDBJ whole genome shotgun (WGS) entry which is preliminary data.</text>
</comment>
<dbReference type="InterPro" id="IPR058637">
    <property type="entry name" value="YknX-like_C"/>
</dbReference>
<protein>
    <submittedName>
        <fullName evidence="4">HlyD family efflux transporter periplasmic adaptor subunit</fullName>
    </submittedName>
</protein>
<reference evidence="4 5" key="1">
    <citation type="submission" date="2020-05" db="EMBL/GenBank/DDBJ databases">
        <title>Gimesia benthica sp. nov., a novel planctomycete isolated from a deep-sea water sample of the Northwest Indian Ocean.</title>
        <authorList>
            <person name="Wang J."/>
            <person name="Ruan C."/>
            <person name="Song L."/>
            <person name="Zhu Y."/>
            <person name="Li A."/>
            <person name="Zheng X."/>
            <person name="Wang L."/>
            <person name="Lu Z."/>
            <person name="Huang Y."/>
            <person name="Du W."/>
            <person name="Zhou Y."/>
            <person name="Huang L."/>
            <person name="Dai X."/>
        </authorList>
    </citation>
    <scope>NUCLEOTIDE SEQUENCE [LARGE SCALE GENOMIC DNA]</scope>
    <source>
        <strain evidence="4 5">YYQ-30</strain>
    </source>
</reference>
<sequence>MHIKPRSVTLAVALLVGLAGLGIYLFRPVPVPVDLAEVRQDLMRQTVDVDGKTRIRDIYEVAAPMTGIALRSPVHVGDRVTAGETVVAVVEPVAPSLLDSRTRSQAEAAVREAEAATDLARARLTQAEVEVAYARTQLDRITALVDRGVASMTQLEDVTQQMRLREAELDTARSSLAMSEGALARARAALIEPDPAGMVVAGECCVRITAPADGVVLDIAQTSERPVAAGTILLSVGDPADLEIVADVLSSDAVRMSEGARAIVERWGGPGALEAVVRAIEPAARTRVSALGIEEQRVDVRLELTSPPEARAGLGEGYSVFLRIVEWEAENVLQVPLSALFRQGEDWVVFVVVDGVASLRPVVIGRRNGQVAEVLSGLASGDAVITHPGDKVADGVAVVDRRSLTDPGAGR</sequence>
<dbReference type="Gene3D" id="1.10.287.470">
    <property type="entry name" value="Helix hairpin bin"/>
    <property type="match status" value="1"/>
</dbReference>
<dbReference type="Gene3D" id="2.40.420.20">
    <property type="match status" value="1"/>
</dbReference>
<dbReference type="GO" id="GO:0030313">
    <property type="term" value="C:cell envelope"/>
    <property type="evidence" value="ECO:0007669"/>
    <property type="project" value="UniProtKB-SubCell"/>
</dbReference>
<dbReference type="Pfam" id="PF25989">
    <property type="entry name" value="YknX_C"/>
    <property type="match status" value="1"/>
</dbReference>
<dbReference type="SUPFAM" id="SSF111369">
    <property type="entry name" value="HlyD-like secretion proteins"/>
    <property type="match status" value="1"/>
</dbReference>
<comment type="subcellular location">
    <subcellularLocation>
        <location evidence="1">Cell envelope</location>
    </subcellularLocation>
</comment>
<dbReference type="Gene3D" id="2.40.30.170">
    <property type="match status" value="1"/>
</dbReference>
<dbReference type="PANTHER" id="PTHR32347">
    <property type="entry name" value="EFFLUX SYSTEM COMPONENT YKNX-RELATED"/>
    <property type="match status" value="1"/>
</dbReference>
<dbReference type="AlphaFoldDB" id="A0A849L5P4"/>
<evidence type="ECO:0000256" key="1">
    <source>
        <dbReference type="ARBA" id="ARBA00004196"/>
    </source>
</evidence>
<accession>A0A849L5P4</accession>
<dbReference type="Gene3D" id="2.40.50.100">
    <property type="match status" value="1"/>
</dbReference>
<evidence type="ECO:0000259" key="3">
    <source>
        <dbReference type="Pfam" id="PF25989"/>
    </source>
</evidence>
<proteinExistence type="predicted"/>
<name>A0A849L5P4_9RHOB</name>